<dbReference type="EMBL" id="LAZR01002232">
    <property type="protein sequence ID" value="KKN32716.1"/>
    <property type="molecule type" value="Genomic_DNA"/>
</dbReference>
<evidence type="ECO:0000259" key="1">
    <source>
        <dbReference type="Pfam" id="PF07728"/>
    </source>
</evidence>
<gene>
    <name evidence="2" type="ORF">LCGC14_0811020</name>
</gene>
<dbReference type="Gene3D" id="3.40.50.300">
    <property type="entry name" value="P-loop containing nucleotide triphosphate hydrolases"/>
    <property type="match status" value="1"/>
</dbReference>
<proteinExistence type="predicted"/>
<dbReference type="GO" id="GO:0005524">
    <property type="term" value="F:ATP binding"/>
    <property type="evidence" value="ECO:0007669"/>
    <property type="project" value="InterPro"/>
</dbReference>
<comment type="caution">
    <text evidence="2">The sequence shown here is derived from an EMBL/GenBank/DDBJ whole genome shotgun (WGS) entry which is preliminary data.</text>
</comment>
<feature type="domain" description="ATPase dynein-related AAA" evidence="1">
    <location>
        <begin position="103"/>
        <end position="240"/>
    </location>
</feature>
<dbReference type="InterPro" id="IPR027417">
    <property type="entry name" value="P-loop_NTPase"/>
</dbReference>
<protein>
    <recommendedName>
        <fullName evidence="1">ATPase dynein-related AAA domain-containing protein</fullName>
    </recommendedName>
</protein>
<evidence type="ECO:0000313" key="2">
    <source>
        <dbReference type="EMBL" id="KKN32716.1"/>
    </source>
</evidence>
<name>A0A0F9S6M7_9ZZZZ</name>
<dbReference type="GO" id="GO:0016887">
    <property type="term" value="F:ATP hydrolysis activity"/>
    <property type="evidence" value="ECO:0007669"/>
    <property type="project" value="InterPro"/>
</dbReference>
<organism evidence="2">
    <name type="scientific">marine sediment metagenome</name>
    <dbReference type="NCBI Taxonomy" id="412755"/>
    <lineage>
        <taxon>unclassified sequences</taxon>
        <taxon>metagenomes</taxon>
        <taxon>ecological metagenomes</taxon>
    </lineage>
</organism>
<dbReference type="Pfam" id="PF07728">
    <property type="entry name" value="AAA_5"/>
    <property type="match status" value="1"/>
</dbReference>
<dbReference type="InterPro" id="IPR011704">
    <property type="entry name" value="ATPase_dyneun-rel_AAA"/>
</dbReference>
<sequence>MSDYRCQYCGDGPFQSTVQQKVHEQNFCDQRPADIIQTSVLKETNGQSGHLLDDEQKTKWEQENGRVTRLQFFRSDPNFVIPQRLQGKLGRVITRREHSTQHIWFVGDAGMGKTGLALEFAAITKSPTYKAPCPAMTEVSQWMGRTAFEPERGTFYIPSVFVEAIETENAVVILNDATRVENPKVLNPLMDVCDEIGATWCEEMGREVRVAKGVVFFATSNEGWQYTGADEADVGLKDRFDVIPIPLPPPEIISQIVYSKVDDTPEIRTGVEFFLQCIRKGLPLSLRHALRLAADIKYGASLVDAAMLGMIGNMTSDQQTEALQILQVKSSSLGGVGDLEVEDRWSHWNG</sequence>
<accession>A0A0F9S6M7</accession>
<dbReference type="AlphaFoldDB" id="A0A0F9S6M7"/>
<dbReference type="SUPFAM" id="SSF52540">
    <property type="entry name" value="P-loop containing nucleoside triphosphate hydrolases"/>
    <property type="match status" value="1"/>
</dbReference>
<reference evidence="2" key="1">
    <citation type="journal article" date="2015" name="Nature">
        <title>Complex archaea that bridge the gap between prokaryotes and eukaryotes.</title>
        <authorList>
            <person name="Spang A."/>
            <person name="Saw J.H."/>
            <person name="Jorgensen S.L."/>
            <person name="Zaremba-Niedzwiedzka K."/>
            <person name="Martijn J."/>
            <person name="Lind A.E."/>
            <person name="van Eijk R."/>
            <person name="Schleper C."/>
            <person name="Guy L."/>
            <person name="Ettema T.J."/>
        </authorList>
    </citation>
    <scope>NUCLEOTIDE SEQUENCE</scope>
</reference>